<dbReference type="AlphaFoldDB" id="G3U7R7"/>
<name>G3U7R7_LOXAF</name>
<reference evidence="1" key="3">
    <citation type="submission" date="2025-09" db="UniProtKB">
        <authorList>
            <consortium name="Ensembl"/>
        </authorList>
    </citation>
    <scope>IDENTIFICATION</scope>
    <source>
        <strain evidence="1">Isolate ISIS603380</strain>
    </source>
</reference>
<organism evidence="1 2">
    <name type="scientific">Loxodonta africana</name>
    <name type="common">African elephant</name>
    <dbReference type="NCBI Taxonomy" id="9785"/>
    <lineage>
        <taxon>Eukaryota</taxon>
        <taxon>Metazoa</taxon>
        <taxon>Chordata</taxon>
        <taxon>Craniata</taxon>
        <taxon>Vertebrata</taxon>
        <taxon>Euteleostomi</taxon>
        <taxon>Mammalia</taxon>
        <taxon>Eutheria</taxon>
        <taxon>Afrotheria</taxon>
        <taxon>Proboscidea</taxon>
        <taxon>Elephantidae</taxon>
        <taxon>Loxodonta</taxon>
    </lineage>
</organism>
<accession>G3U7R7</accession>
<evidence type="ECO:0000313" key="2">
    <source>
        <dbReference type="Proteomes" id="UP000007646"/>
    </source>
</evidence>
<keyword evidence="2" id="KW-1185">Reference proteome</keyword>
<dbReference type="Proteomes" id="UP000007646">
    <property type="component" value="Unassembled WGS sequence"/>
</dbReference>
<reference evidence="1" key="2">
    <citation type="submission" date="2025-08" db="UniProtKB">
        <authorList>
            <consortium name="Ensembl"/>
        </authorList>
    </citation>
    <scope>IDENTIFICATION</scope>
    <source>
        <strain evidence="1">Isolate ISIS603380</strain>
    </source>
</reference>
<evidence type="ECO:0000313" key="1">
    <source>
        <dbReference type="Ensembl" id="ENSLAFP00000023875.1"/>
    </source>
</evidence>
<dbReference type="Ensembl" id="ENSLAFT00000026880.1">
    <property type="protein sequence ID" value="ENSLAFP00000023875.1"/>
    <property type="gene ID" value="ENSLAFG00000026095.1"/>
</dbReference>
<reference evidence="1 2" key="1">
    <citation type="submission" date="2009-06" db="EMBL/GenBank/DDBJ databases">
        <title>The Genome Sequence of Loxodonta africana (African elephant).</title>
        <authorList>
            <person name="Di Palma F."/>
            <person name="Heiman D."/>
            <person name="Young S."/>
            <person name="Johnson J."/>
            <person name="Lander E.S."/>
            <person name="Lindblad-Toh K."/>
        </authorList>
    </citation>
    <scope>NUCLEOTIDE SEQUENCE [LARGE SCALE GENOMIC DNA]</scope>
    <source>
        <strain evidence="1 2">Isolate ISIS603380</strain>
    </source>
</reference>
<dbReference type="InParanoid" id="G3U7R7"/>
<proteinExistence type="predicted"/>
<protein>
    <submittedName>
        <fullName evidence="1">Uncharacterized protein</fullName>
    </submittedName>
</protein>
<dbReference type="HOGENOM" id="CLU_2819195_0_0_1"/>
<sequence>DAIDQSPEHLEASKYQSRNLYILCYILLVALPLMRQCTPSLHSLFSCPFCQLLTPSVLPSPLQTGNA</sequence>